<dbReference type="Gene3D" id="1.50.10.130">
    <property type="entry name" value="Terpene synthase, N-terminal domain"/>
    <property type="match status" value="1"/>
</dbReference>
<keyword evidence="4" id="KW-0460">Magnesium</keyword>
<dbReference type="InterPro" id="IPR050148">
    <property type="entry name" value="Terpene_synthase-like"/>
</dbReference>
<dbReference type="InterPro" id="IPR008949">
    <property type="entry name" value="Isoprenoid_synthase_dom_sf"/>
</dbReference>
<evidence type="ECO:0000259" key="6">
    <source>
        <dbReference type="Pfam" id="PF01397"/>
    </source>
</evidence>
<organism evidence="8 9">
    <name type="scientific">Coffea arabica</name>
    <name type="common">Arabian coffee</name>
    <dbReference type="NCBI Taxonomy" id="13443"/>
    <lineage>
        <taxon>Eukaryota</taxon>
        <taxon>Viridiplantae</taxon>
        <taxon>Streptophyta</taxon>
        <taxon>Embryophyta</taxon>
        <taxon>Tracheophyta</taxon>
        <taxon>Spermatophyta</taxon>
        <taxon>Magnoliopsida</taxon>
        <taxon>eudicotyledons</taxon>
        <taxon>Gunneridae</taxon>
        <taxon>Pentapetalae</taxon>
        <taxon>asterids</taxon>
        <taxon>lamiids</taxon>
        <taxon>Gentianales</taxon>
        <taxon>Rubiaceae</taxon>
        <taxon>Ixoroideae</taxon>
        <taxon>Gardenieae complex</taxon>
        <taxon>Bertiereae - Coffeeae clade</taxon>
        <taxon>Coffeeae</taxon>
        <taxon>Coffea</taxon>
    </lineage>
</organism>
<name>A0ABM4VCC0_COFAR</name>
<dbReference type="InterPro" id="IPR034741">
    <property type="entry name" value="Terpene_cyclase-like_1_C"/>
</dbReference>
<evidence type="ECO:0000256" key="2">
    <source>
        <dbReference type="ARBA" id="ARBA00004721"/>
    </source>
</evidence>
<keyword evidence="5" id="KW-0456">Lyase</keyword>
<dbReference type="SFLD" id="SFLDG01019">
    <property type="entry name" value="Terpene_Cyclase_Like_1_C_Termi"/>
    <property type="match status" value="1"/>
</dbReference>
<dbReference type="SUPFAM" id="SSF48576">
    <property type="entry name" value="Terpenoid synthases"/>
    <property type="match status" value="1"/>
</dbReference>
<dbReference type="RefSeq" id="XP_071917189.1">
    <property type="nucleotide sequence ID" value="XM_072061088.1"/>
</dbReference>
<evidence type="ECO:0000256" key="5">
    <source>
        <dbReference type="ARBA" id="ARBA00023239"/>
    </source>
</evidence>
<proteinExistence type="predicted"/>
<feature type="domain" description="Terpene synthase N-terminal" evidence="6">
    <location>
        <begin position="68"/>
        <end position="227"/>
    </location>
</feature>
<protein>
    <submittedName>
        <fullName evidence="9">Viridiflorene synthase-like</fullName>
    </submittedName>
</protein>
<evidence type="ECO:0000259" key="7">
    <source>
        <dbReference type="Pfam" id="PF03936"/>
    </source>
</evidence>
<dbReference type="PANTHER" id="PTHR31225">
    <property type="entry name" value="OS04G0344100 PROTEIN-RELATED"/>
    <property type="match status" value="1"/>
</dbReference>
<keyword evidence="8" id="KW-1185">Reference proteome</keyword>
<gene>
    <name evidence="9" type="primary">LOC113706744</name>
</gene>
<evidence type="ECO:0000256" key="1">
    <source>
        <dbReference type="ARBA" id="ARBA00001946"/>
    </source>
</evidence>
<dbReference type="PANTHER" id="PTHR31225:SF93">
    <property type="entry name" value="ALPHA-HUMULENE_(-)-(E)-BETA-CARYOPHYLLENE SYNTHASE"/>
    <property type="match status" value="1"/>
</dbReference>
<dbReference type="Pfam" id="PF01397">
    <property type="entry name" value="Terpene_synth"/>
    <property type="match status" value="1"/>
</dbReference>
<evidence type="ECO:0000313" key="8">
    <source>
        <dbReference type="Proteomes" id="UP001652660"/>
    </source>
</evidence>
<dbReference type="Proteomes" id="UP001652660">
    <property type="component" value="Chromosome 8e"/>
</dbReference>
<reference evidence="9" key="1">
    <citation type="submission" date="2025-08" db="UniProtKB">
        <authorList>
            <consortium name="RefSeq"/>
        </authorList>
    </citation>
    <scope>IDENTIFICATION</scope>
    <source>
        <tissue evidence="9">Leaves</tissue>
    </source>
</reference>
<comment type="pathway">
    <text evidence="2">Secondary metabolite biosynthesis; terpenoid biosynthesis.</text>
</comment>
<dbReference type="GeneID" id="113706744"/>
<accession>A0ABM4VCC0</accession>
<dbReference type="Gene3D" id="1.10.600.10">
    <property type="entry name" value="Farnesyl Diphosphate Synthase"/>
    <property type="match status" value="1"/>
</dbReference>
<dbReference type="InterPro" id="IPR044814">
    <property type="entry name" value="Terpene_cyclase_plant_C1"/>
</dbReference>
<comment type="cofactor">
    <cofactor evidence="1">
        <name>Mg(2+)</name>
        <dbReference type="ChEBI" id="CHEBI:18420"/>
    </cofactor>
</comment>
<evidence type="ECO:0000256" key="4">
    <source>
        <dbReference type="ARBA" id="ARBA00022842"/>
    </source>
</evidence>
<feature type="domain" description="Terpene synthase metal-binding" evidence="7">
    <location>
        <begin position="284"/>
        <end position="520"/>
    </location>
</feature>
<dbReference type="SUPFAM" id="SSF48239">
    <property type="entry name" value="Terpenoid cyclases/Protein prenyltransferases"/>
    <property type="match status" value="1"/>
</dbReference>
<evidence type="ECO:0000256" key="3">
    <source>
        <dbReference type="ARBA" id="ARBA00022723"/>
    </source>
</evidence>
<dbReference type="InterPro" id="IPR008930">
    <property type="entry name" value="Terpenoid_cyclase/PrenylTrfase"/>
</dbReference>
<dbReference type="InterPro" id="IPR036965">
    <property type="entry name" value="Terpene_synth_N_sf"/>
</dbReference>
<dbReference type="InterPro" id="IPR001906">
    <property type="entry name" value="Terpene_synth_N"/>
</dbReference>
<dbReference type="SFLD" id="SFLDS00005">
    <property type="entry name" value="Isoprenoid_Synthase_Type_I"/>
    <property type="match status" value="1"/>
</dbReference>
<dbReference type="Pfam" id="PF03936">
    <property type="entry name" value="Terpene_synth_C"/>
    <property type="match status" value="1"/>
</dbReference>
<dbReference type="InterPro" id="IPR005630">
    <property type="entry name" value="Terpene_synthase_metal-bd"/>
</dbReference>
<dbReference type="CDD" id="cd00684">
    <property type="entry name" value="Terpene_cyclase_plant_C1"/>
    <property type="match status" value="1"/>
</dbReference>
<evidence type="ECO:0000313" key="9">
    <source>
        <dbReference type="RefSeq" id="XP_071917189.1"/>
    </source>
</evidence>
<sequence length="578" mass="67314">MASTSTETVVLSNNQHEIVRQLADFPENIWADSMSSFTLDDQVLNEILKKLNKNLIEERFARCFQGYDLCAKEIEMLKAEVMSMLLATSKTMMEKLNFINQIERLGILHHFEDEIENQLQQFFNLCTNLGEQQEYDLSTVGLQFRLFRQHGYNISCDIFDQFIDGNGKFQESLCSDMKGLLSLYEAAHVRTHGDKILDEALAFTTTHLKRGLSYVGSTLAKQVTHALEKPLHKGISRYEAYCYISIYEEDESNNKLLLRLAKLDYHLLQMLYKQDLCEIIRWGKKLDMRSKIPYARERFVECYFWAVGTFYEPKYSFARQMFAKIAVFVAIVDDAYDAYGTLEELKIFTDAVDRWDGNGIDQLPECLKTTYMTLLSLNKELEEILAKERRTYAFNKYIQEWENYTRTSFTQSKWFLTNELPPFADYLSNSLITSTYYLLAAAAFLGMDSASEDVINWMSTNPKLFVAFTKHARLINDVASHKFEKERGSGTAIECYMKDYNVSEEEAMKKFEEMCEDAWKVMNEECLRPTTIPREIFKVMLNLARICEVVYDQREDKFTCPSYLEGYVKALFIDSISV</sequence>
<keyword evidence="3" id="KW-0479">Metal-binding</keyword>